<organism evidence="1">
    <name type="scientific">uncultured Anaerotruncus sp</name>
    <dbReference type="NCBI Taxonomy" id="905011"/>
    <lineage>
        <taxon>Bacteria</taxon>
        <taxon>Bacillati</taxon>
        <taxon>Bacillota</taxon>
        <taxon>Clostridia</taxon>
        <taxon>Eubacteriales</taxon>
        <taxon>Oscillospiraceae</taxon>
        <taxon>Anaerotruncus</taxon>
        <taxon>environmental samples</taxon>
    </lineage>
</organism>
<dbReference type="EMBL" id="FMHG01000001">
    <property type="protein sequence ID" value="SCJ77074.1"/>
    <property type="molecule type" value="Genomic_DNA"/>
</dbReference>
<proteinExistence type="predicted"/>
<dbReference type="AlphaFoldDB" id="A0A1C6J4P4"/>
<accession>A0A1C6J4P4</accession>
<name>A0A1C6J4P4_9FIRM</name>
<protein>
    <submittedName>
        <fullName evidence="1">Uncharacterized protein</fullName>
    </submittedName>
</protein>
<sequence>MPTIPTAKVAIMGMVRSFAPNSRRPAPAVRQRLAASETKYTSSSTTTRKPAPLMLLIACSLTVSSSQASTAPPPMITESRYSRLAVIKFLNFCTISPPLDSATAGIAVYRRRRFTGISIAYICRCCL</sequence>
<gene>
    <name evidence="1" type="ORF">SAMEA3545359_01915</name>
</gene>
<evidence type="ECO:0000313" key="1">
    <source>
        <dbReference type="EMBL" id="SCJ77074.1"/>
    </source>
</evidence>
<reference evidence="1" key="1">
    <citation type="submission" date="2015-09" db="EMBL/GenBank/DDBJ databases">
        <authorList>
            <consortium name="Pathogen Informatics"/>
        </authorList>
    </citation>
    <scope>NUCLEOTIDE SEQUENCE</scope>
    <source>
        <strain evidence="1">2789STDY5834896</strain>
    </source>
</reference>